<proteinExistence type="predicted"/>
<dbReference type="EMBL" id="CP092867">
    <property type="protein sequence ID" value="UYV67522.1"/>
    <property type="molecule type" value="Genomic_DNA"/>
</dbReference>
<feature type="region of interest" description="Disordered" evidence="1">
    <location>
        <begin position="165"/>
        <end position="198"/>
    </location>
</feature>
<feature type="compositionally biased region" description="Polar residues" evidence="1">
    <location>
        <begin position="169"/>
        <end position="181"/>
    </location>
</feature>
<feature type="compositionally biased region" description="Basic and acidic residues" evidence="1">
    <location>
        <begin position="285"/>
        <end position="296"/>
    </location>
</feature>
<evidence type="ECO:0000313" key="2">
    <source>
        <dbReference type="EMBL" id="UYV67522.1"/>
    </source>
</evidence>
<feature type="compositionally biased region" description="Basic and acidic residues" evidence="1">
    <location>
        <begin position="243"/>
        <end position="261"/>
    </location>
</feature>
<name>A0ABY6KGC9_9ARAC</name>
<feature type="region of interest" description="Disordered" evidence="1">
    <location>
        <begin position="225"/>
        <end position="269"/>
    </location>
</feature>
<evidence type="ECO:0000256" key="1">
    <source>
        <dbReference type="SAM" id="MobiDB-lite"/>
    </source>
</evidence>
<protein>
    <submittedName>
        <fullName evidence="2">LIMA1</fullName>
    </submittedName>
</protein>
<feature type="region of interest" description="Disordered" evidence="1">
    <location>
        <begin position="1"/>
        <end position="35"/>
    </location>
</feature>
<sequence>MSRYQSAVRGENGDASSESEDEEGESHVINKNDKEQISFSGLSNLKSQWEQGAVKTQREEIVEMKKEELKRLRQRMCLGRSESMRQVYEKACHEATTPTRSETAVTLDNLIQADKIKEKFEKGQVNGSDITHEKIEKMKSEKEEDLSVFAETGIAHNARSLFKKMDATARTTSPLMSPTKSPSRDMRRSRPNVPATEDVVKCSEPVAKEEINIETKEISQRFKFFENYHEEPKERKRFQMTPPREEEDKREESPEPERDPNVVRCNGTHVDIPVTDTARKMLDKFKALQEAVDRPENPAGPKPLKRITPPRDLGTAPARSRTPSPPRDPAVVRCTDQLQPELPEADTARLLRQKFERWQAEQPPESYHEEGDLMPQIDTAKNLRAKFEAIKEESLQAMEKPKPRVKRFVSENDDDDIAVSCLIIRYIIISGKIPKSRDHG</sequence>
<accession>A0ABY6KGC9</accession>
<feature type="region of interest" description="Disordered" evidence="1">
    <location>
        <begin position="353"/>
        <end position="372"/>
    </location>
</feature>
<feature type="compositionally biased region" description="Basic and acidic residues" evidence="1">
    <location>
        <begin position="225"/>
        <end position="234"/>
    </location>
</feature>
<gene>
    <name evidence="2" type="ORF">LAZ67_5001099</name>
</gene>
<feature type="compositionally biased region" description="Basic and acidic residues" evidence="1">
    <location>
        <begin position="25"/>
        <end position="35"/>
    </location>
</feature>
<reference evidence="2 3" key="1">
    <citation type="submission" date="2022-01" db="EMBL/GenBank/DDBJ databases">
        <title>A chromosomal length assembly of Cordylochernes scorpioides.</title>
        <authorList>
            <person name="Zeh D."/>
            <person name="Zeh J."/>
        </authorList>
    </citation>
    <scope>NUCLEOTIDE SEQUENCE [LARGE SCALE GENOMIC DNA]</scope>
    <source>
        <strain evidence="2">IN4F17</strain>
        <tissue evidence="2">Whole Body</tissue>
    </source>
</reference>
<organism evidence="2 3">
    <name type="scientific">Cordylochernes scorpioides</name>
    <dbReference type="NCBI Taxonomy" id="51811"/>
    <lineage>
        <taxon>Eukaryota</taxon>
        <taxon>Metazoa</taxon>
        <taxon>Ecdysozoa</taxon>
        <taxon>Arthropoda</taxon>
        <taxon>Chelicerata</taxon>
        <taxon>Arachnida</taxon>
        <taxon>Pseudoscorpiones</taxon>
        <taxon>Cheliferoidea</taxon>
        <taxon>Chernetidae</taxon>
        <taxon>Cordylochernes</taxon>
    </lineage>
</organism>
<feature type="region of interest" description="Disordered" evidence="1">
    <location>
        <begin position="285"/>
        <end position="331"/>
    </location>
</feature>
<evidence type="ECO:0000313" key="3">
    <source>
        <dbReference type="Proteomes" id="UP001235939"/>
    </source>
</evidence>
<dbReference type="Proteomes" id="UP001235939">
    <property type="component" value="Chromosome 05"/>
</dbReference>
<keyword evidence="3" id="KW-1185">Reference proteome</keyword>